<dbReference type="InterPro" id="IPR001138">
    <property type="entry name" value="Zn2Cys6_DnaBD"/>
</dbReference>
<feature type="region of interest" description="Disordered" evidence="6">
    <location>
        <begin position="75"/>
        <end position="117"/>
    </location>
</feature>
<reference evidence="8" key="2">
    <citation type="submission" date="2023-05" db="EMBL/GenBank/DDBJ databases">
        <authorList>
            <consortium name="Lawrence Berkeley National Laboratory"/>
            <person name="Steindorff A."/>
            <person name="Hensen N."/>
            <person name="Bonometti L."/>
            <person name="Westerberg I."/>
            <person name="Brannstrom I.O."/>
            <person name="Guillou S."/>
            <person name="Cros-Aarteil S."/>
            <person name="Calhoun S."/>
            <person name="Haridas S."/>
            <person name="Kuo A."/>
            <person name="Mondo S."/>
            <person name="Pangilinan J."/>
            <person name="Riley R."/>
            <person name="Labutti K."/>
            <person name="Andreopoulos B."/>
            <person name="Lipzen A."/>
            <person name="Chen C."/>
            <person name="Yanf M."/>
            <person name="Daum C."/>
            <person name="Ng V."/>
            <person name="Clum A."/>
            <person name="Ohm R."/>
            <person name="Martin F."/>
            <person name="Silar P."/>
            <person name="Natvig D."/>
            <person name="Lalanne C."/>
            <person name="Gautier V."/>
            <person name="Ament-Velasquez S.L."/>
            <person name="Kruys A."/>
            <person name="Hutchinson M.I."/>
            <person name="Powell A.J."/>
            <person name="Barry K."/>
            <person name="Miller A.N."/>
            <person name="Grigoriev I.V."/>
            <person name="Debuchy R."/>
            <person name="Gladieux P."/>
            <person name="Thoren M.H."/>
            <person name="Johannesson H."/>
        </authorList>
    </citation>
    <scope>NUCLEOTIDE SEQUENCE</scope>
    <source>
        <strain evidence="8">CBS 532.94</strain>
    </source>
</reference>
<comment type="subcellular location">
    <subcellularLocation>
        <location evidence="1">Nucleus</location>
    </subcellularLocation>
</comment>
<keyword evidence="4" id="KW-0804">Transcription</keyword>
<dbReference type="PANTHER" id="PTHR31845:SF10">
    <property type="entry name" value="ZN(II)2CYS6 TRANSCRIPTION FACTOR (EUROFUNG)"/>
    <property type="match status" value="1"/>
</dbReference>
<feature type="compositionally biased region" description="Polar residues" evidence="6">
    <location>
        <begin position="96"/>
        <end position="109"/>
    </location>
</feature>
<keyword evidence="3" id="KW-0238">DNA-binding</keyword>
<dbReference type="GO" id="GO:0005634">
    <property type="term" value="C:nucleus"/>
    <property type="evidence" value="ECO:0007669"/>
    <property type="project" value="UniProtKB-SubCell"/>
</dbReference>
<dbReference type="GO" id="GO:0008270">
    <property type="term" value="F:zinc ion binding"/>
    <property type="evidence" value="ECO:0007669"/>
    <property type="project" value="InterPro"/>
</dbReference>
<name>A0AAN7C792_9PEZI</name>
<dbReference type="PROSITE" id="PS50048">
    <property type="entry name" value="ZN2_CY6_FUNGAL_2"/>
    <property type="match status" value="1"/>
</dbReference>
<dbReference type="CDD" id="cd00067">
    <property type="entry name" value="GAL4"/>
    <property type="match status" value="1"/>
</dbReference>
<keyword evidence="2" id="KW-0805">Transcription regulation</keyword>
<accession>A0AAN7C792</accession>
<dbReference type="Proteomes" id="UP001303760">
    <property type="component" value="Unassembled WGS sequence"/>
</dbReference>
<comment type="caution">
    <text evidence="8">The sequence shown here is derived from an EMBL/GenBank/DDBJ whole genome shotgun (WGS) entry which is preliminary data.</text>
</comment>
<evidence type="ECO:0000256" key="6">
    <source>
        <dbReference type="SAM" id="MobiDB-lite"/>
    </source>
</evidence>
<dbReference type="CDD" id="cd12148">
    <property type="entry name" value="fungal_TF_MHR"/>
    <property type="match status" value="1"/>
</dbReference>
<protein>
    <recommendedName>
        <fullName evidence="7">Zn(2)-C6 fungal-type domain-containing protein</fullName>
    </recommendedName>
</protein>
<evidence type="ECO:0000313" key="9">
    <source>
        <dbReference type="Proteomes" id="UP001303760"/>
    </source>
</evidence>
<dbReference type="GO" id="GO:0000981">
    <property type="term" value="F:DNA-binding transcription factor activity, RNA polymerase II-specific"/>
    <property type="evidence" value="ECO:0007669"/>
    <property type="project" value="InterPro"/>
</dbReference>
<dbReference type="GO" id="GO:0000976">
    <property type="term" value="F:transcription cis-regulatory region binding"/>
    <property type="evidence" value="ECO:0007669"/>
    <property type="project" value="TreeGrafter"/>
</dbReference>
<dbReference type="EMBL" id="MU860243">
    <property type="protein sequence ID" value="KAK4235718.1"/>
    <property type="molecule type" value="Genomic_DNA"/>
</dbReference>
<feature type="region of interest" description="Disordered" evidence="6">
    <location>
        <begin position="524"/>
        <end position="560"/>
    </location>
</feature>
<dbReference type="Gene3D" id="4.10.240.10">
    <property type="entry name" value="Zn(2)-C6 fungal-type DNA-binding domain"/>
    <property type="match status" value="1"/>
</dbReference>
<reference evidence="8" key="1">
    <citation type="journal article" date="2023" name="Mol. Phylogenet. Evol.">
        <title>Genome-scale phylogeny and comparative genomics of the fungal order Sordariales.</title>
        <authorList>
            <person name="Hensen N."/>
            <person name="Bonometti L."/>
            <person name="Westerberg I."/>
            <person name="Brannstrom I.O."/>
            <person name="Guillou S."/>
            <person name="Cros-Aarteil S."/>
            <person name="Calhoun S."/>
            <person name="Haridas S."/>
            <person name="Kuo A."/>
            <person name="Mondo S."/>
            <person name="Pangilinan J."/>
            <person name="Riley R."/>
            <person name="LaButti K."/>
            <person name="Andreopoulos B."/>
            <person name="Lipzen A."/>
            <person name="Chen C."/>
            <person name="Yan M."/>
            <person name="Daum C."/>
            <person name="Ng V."/>
            <person name="Clum A."/>
            <person name="Steindorff A."/>
            <person name="Ohm R.A."/>
            <person name="Martin F."/>
            <person name="Silar P."/>
            <person name="Natvig D.O."/>
            <person name="Lalanne C."/>
            <person name="Gautier V."/>
            <person name="Ament-Velasquez S.L."/>
            <person name="Kruys A."/>
            <person name="Hutchinson M.I."/>
            <person name="Powell A.J."/>
            <person name="Barry K."/>
            <person name="Miller A.N."/>
            <person name="Grigoriev I.V."/>
            <person name="Debuchy R."/>
            <person name="Gladieux P."/>
            <person name="Hiltunen Thoren M."/>
            <person name="Johannesson H."/>
        </authorList>
    </citation>
    <scope>NUCLEOTIDE SEQUENCE</scope>
    <source>
        <strain evidence="8">CBS 532.94</strain>
    </source>
</reference>
<sequence>MGQFRPRACQNCSRSKLRCEWPVEPTQSGPVACNRCAKMKISCALPPLTDRKRRGPSTRVRKLEDKLEGIMSLLTAAERNQPRPPGHRGAGRQDPSETQSQRYSLSPASLETPGPSVVSVTPLTTQLQAEAIQIVPGFVLPLAEADGILNLYRTSYSPYFPFVPVPVTMAAAELERASPFLLRTILQVAVPQTAAVQKRVERWFRQTISQRSQATDLLHLASTLVLDLGLHKPPNPYGAGRQSFLPDAIRKVKGLAKYGHTLEDMRAMLGLFYLNTVVSSLFQRTGNFMSTTSYLSHCCDILLSTQEHESDKFLVTLVHMQRLLSRVTEAFPNPESDDTPFSMGVPVHMMISTARKEMDALVRSQPAEYHGLLIRLYEPALRMRSAPRSHDPRKSTARTEALSSCLQAVADFFAAYARIPLESLGHMPLVATAYMAFAFVTSSRILMLHDADWDVGLARRTFDFPATCQNLSDRFRQADGLAESLGCRRKFKDDDFKSVLAAYSTKISWVRQWYLAKVSAAGTASDVGGRRNRPHDPLVPPSNMDIDHSMPSHSTPPLSMHQELDDEFWNALLDPTAASYSWGDS</sequence>
<evidence type="ECO:0000256" key="4">
    <source>
        <dbReference type="ARBA" id="ARBA00023163"/>
    </source>
</evidence>
<dbReference type="AlphaFoldDB" id="A0AAN7C792"/>
<dbReference type="PANTHER" id="PTHR31845">
    <property type="entry name" value="FINGER DOMAIN PROTEIN, PUTATIVE-RELATED"/>
    <property type="match status" value="1"/>
</dbReference>
<evidence type="ECO:0000313" key="8">
    <source>
        <dbReference type="EMBL" id="KAK4235718.1"/>
    </source>
</evidence>
<gene>
    <name evidence="8" type="ORF">C8A03DRAFT_17567</name>
</gene>
<evidence type="ECO:0000256" key="2">
    <source>
        <dbReference type="ARBA" id="ARBA00023015"/>
    </source>
</evidence>
<keyword evidence="9" id="KW-1185">Reference proteome</keyword>
<evidence type="ECO:0000256" key="3">
    <source>
        <dbReference type="ARBA" id="ARBA00023125"/>
    </source>
</evidence>
<proteinExistence type="predicted"/>
<feature type="domain" description="Zn(2)-C6 fungal-type" evidence="7">
    <location>
        <begin position="8"/>
        <end position="45"/>
    </location>
</feature>
<dbReference type="InterPro" id="IPR051089">
    <property type="entry name" value="prtT"/>
</dbReference>
<evidence type="ECO:0000256" key="5">
    <source>
        <dbReference type="ARBA" id="ARBA00023242"/>
    </source>
</evidence>
<dbReference type="InterPro" id="IPR036864">
    <property type="entry name" value="Zn2-C6_fun-type_DNA-bd_sf"/>
</dbReference>
<evidence type="ECO:0000259" key="7">
    <source>
        <dbReference type="PROSITE" id="PS50048"/>
    </source>
</evidence>
<organism evidence="8 9">
    <name type="scientific">Achaetomium macrosporum</name>
    <dbReference type="NCBI Taxonomy" id="79813"/>
    <lineage>
        <taxon>Eukaryota</taxon>
        <taxon>Fungi</taxon>
        <taxon>Dikarya</taxon>
        <taxon>Ascomycota</taxon>
        <taxon>Pezizomycotina</taxon>
        <taxon>Sordariomycetes</taxon>
        <taxon>Sordariomycetidae</taxon>
        <taxon>Sordariales</taxon>
        <taxon>Chaetomiaceae</taxon>
        <taxon>Achaetomium</taxon>
    </lineage>
</organism>
<keyword evidence="5" id="KW-0539">Nucleus</keyword>
<dbReference type="SUPFAM" id="SSF57701">
    <property type="entry name" value="Zn2/Cys6 DNA-binding domain"/>
    <property type="match status" value="1"/>
</dbReference>
<evidence type="ECO:0000256" key="1">
    <source>
        <dbReference type="ARBA" id="ARBA00004123"/>
    </source>
</evidence>